<evidence type="ECO:0000313" key="1">
    <source>
        <dbReference type="EMBL" id="MDD0993038.1"/>
    </source>
</evidence>
<protein>
    <recommendedName>
        <fullName evidence="3">AraC family transcriptional regulator</fullName>
    </recommendedName>
</protein>
<evidence type="ECO:0008006" key="3">
    <source>
        <dbReference type="Google" id="ProtNLM"/>
    </source>
</evidence>
<dbReference type="RefSeq" id="WP_273908866.1">
    <property type="nucleotide sequence ID" value="NZ_JAMDGX010000002.1"/>
</dbReference>
<accession>A0ABT5NXZ0</accession>
<reference evidence="1 2" key="1">
    <citation type="submission" date="2022-05" db="EMBL/GenBank/DDBJ databases">
        <title>Novel Pseudomonas spp. Isolated from a Rainbow Trout Aquaculture Facility.</title>
        <authorList>
            <person name="Testerman T."/>
            <person name="Graf J."/>
        </authorList>
    </citation>
    <scope>NUCLEOTIDE SEQUENCE [LARGE SCALE GENOMIC DNA]</scope>
    <source>
        <strain evidence="1 2">ID681</strain>
    </source>
</reference>
<name>A0ABT5NXZ0_9PSED</name>
<gene>
    <name evidence="1" type="ORF">M5G11_21130</name>
</gene>
<dbReference type="Proteomes" id="UP001148203">
    <property type="component" value="Unassembled WGS sequence"/>
</dbReference>
<organism evidence="1 2">
    <name type="scientific">Pseudomonas fontis</name>
    <dbReference type="NCBI Taxonomy" id="2942633"/>
    <lineage>
        <taxon>Bacteria</taxon>
        <taxon>Pseudomonadati</taxon>
        <taxon>Pseudomonadota</taxon>
        <taxon>Gammaproteobacteria</taxon>
        <taxon>Pseudomonadales</taxon>
        <taxon>Pseudomonadaceae</taxon>
        <taxon>Pseudomonas</taxon>
    </lineage>
</organism>
<sequence>MFDMTRHHLRQFRFRWLAWRADPLYLLFERMYQLDPQPLDTVTPHPGQRGFLLTHFSCADFARYRGREIAFFNERQVAVYWLPGAAHSGGGYVPSGQYSVTVAGHALRRPLQLLVHKDDEQTRIHAVTLQSRGLKSVQGGFINFAIIARELHCLMLLWLERMQWRLDDIDDCGPLRDLLDCARQLPGQTQMKASADALMAALVHRTGGRQ</sequence>
<comment type="caution">
    <text evidence="1">The sequence shown here is derived from an EMBL/GenBank/DDBJ whole genome shotgun (WGS) entry which is preliminary data.</text>
</comment>
<dbReference type="EMBL" id="JAMDGY010000076">
    <property type="protein sequence ID" value="MDD0993038.1"/>
    <property type="molecule type" value="Genomic_DNA"/>
</dbReference>
<keyword evidence="2" id="KW-1185">Reference proteome</keyword>
<proteinExistence type="predicted"/>
<evidence type="ECO:0000313" key="2">
    <source>
        <dbReference type="Proteomes" id="UP001148203"/>
    </source>
</evidence>